<reference evidence="7 8" key="1">
    <citation type="submission" date="2018-06" db="EMBL/GenBank/DDBJ databases">
        <title>Combined omics and stable isotope probing to characterize newly discovered Mariana Back-Arc vent microbial communities.</title>
        <authorList>
            <person name="Trembath-Reichert E."/>
            <person name="Huber J.A."/>
        </authorList>
    </citation>
    <scope>NUCLEOTIDE SEQUENCE [LARGE SCALE GENOMIC DNA]</scope>
    <source>
        <strain evidence="7">MAG 63_2</strain>
    </source>
</reference>
<dbReference type="PANTHER" id="PTHR30028:SF0">
    <property type="entry name" value="PROTEIN ALUMINUM SENSITIVE 3"/>
    <property type="match status" value="1"/>
</dbReference>
<evidence type="ECO:0000256" key="5">
    <source>
        <dbReference type="ARBA" id="ARBA00023136"/>
    </source>
</evidence>
<feature type="transmembrane region" description="Helical" evidence="6">
    <location>
        <begin position="225"/>
        <end position="251"/>
    </location>
</feature>
<evidence type="ECO:0000256" key="1">
    <source>
        <dbReference type="ARBA" id="ARBA00004141"/>
    </source>
</evidence>
<evidence type="ECO:0000256" key="3">
    <source>
        <dbReference type="ARBA" id="ARBA00022692"/>
    </source>
</evidence>
<dbReference type="InterPro" id="IPR005226">
    <property type="entry name" value="UPF0014_fam"/>
</dbReference>
<keyword evidence="5 6" id="KW-0472">Membrane</keyword>
<organism evidence="7 8">
    <name type="scientific">SAR324 cluster bacterium</name>
    <dbReference type="NCBI Taxonomy" id="2024889"/>
    <lineage>
        <taxon>Bacteria</taxon>
        <taxon>Deltaproteobacteria</taxon>
        <taxon>SAR324 cluster</taxon>
    </lineage>
</organism>
<evidence type="ECO:0000256" key="6">
    <source>
        <dbReference type="SAM" id="Phobius"/>
    </source>
</evidence>
<evidence type="ECO:0000256" key="4">
    <source>
        <dbReference type="ARBA" id="ARBA00022989"/>
    </source>
</evidence>
<dbReference type="AlphaFoldDB" id="A0A432GG80"/>
<dbReference type="GO" id="GO:0005886">
    <property type="term" value="C:plasma membrane"/>
    <property type="evidence" value="ECO:0007669"/>
    <property type="project" value="TreeGrafter"/>
</dbReference>
<feature type="transmembrane region" description="Helical" evidence="6">
    <location>
        <begin position="66"/>
        <end position="84"/>
    </location>
</feature>
<dbReference type="Proteomes" id="UP000286732">
    <property type="component" value="Unassembled WGS sequence"/>
</dbReference>
<dbReference type="Pfam" id="PF03649">
    <property type="entry name" value="UPF0014"/>
    <property type="match status" value="1"/>
</dbReference>
<feature type="transmembrane region" description="Helical" evidence="6">
    <location>
        <begin position="128"/>
        <end position="148"/>
    </location>
</feature>
<dbReference type="PANTHER" id="PTHR30028">
    <property type="entry name" value="UPF0014 INNER MEMBRANE PROTEIN YBBM-RELATED"/>
    <property type="match status" value="1"/>
</dbReference>
<keyword evidence="3 6" id="KW-0812">Transmembrane</keyword>
<dbReference type="EMBL" id="QNZM01000059">
    <property type="protein sequence ID" value="RTZ82110.1"/>
    <property type="molecule type" value="Genomic_DNA"/>
</dbReference>
<feature type="transmembrane region" description="Helical" evidence="6">
    <location>
        <begin position="6"/>
        <end position="30"/>
    </location>
</feature>
<accession>A0A432GG80</accession>
<evidence type="ECO:0000313" key="8">
    <source>
        <dbReference type="Proteomes" id="UP000286732"/>
    </source>
</evidence>
<feature type="transmembrane region" description="Helical" evidence="6">
    <location>
        <begin position="42"/>
        <end position="60"/>
    </location>
</feature>
<keyword evidence="4 6" id="KW-1133">Transmembrane helix</keyword>
<proteinExistence type="inferred from homology"/>
<feature type="transmembrane region" description="Helical" evidence="6">
    <location>
        <begin position="195"/>
        <end position="213"/>
    </location>
</feature>
<protein>
    <submittedName>
        <fullName evidence="7">Iron export ABC transporter permease subunit FetB</fullName>
    </submittedName>
</protein>
<sequence length="266" mass="29185">METDYIFLTIGQLLTASVLMAVNIGLSLILKLGLAKQWSIASLRMVGQLLLVGFLLDWVFALNNPFWILGVALFMATIASITAVGRTRKRFSTIYLNSFISILGAGFFVMFFALSGVLQIDPWYSPQYLFPLLGMVLGNTLNGISLALERFMDSLSVRRKEVEMLLSLGATSWEAAHDLIRDALRTSMIPTLNSMLVMGIVSLPGMMTGQILAGVSPGEAVRYQIMMIFVIASGAALGATLVVILAFRALFNSRHQLLLKRLRTVS</sequence>
<comment type="caution">
    <text evidence="7">The sequence shown here is derived from an EMBL/GenBank/DDBJ whole genome shotgun (WGS) entry which is preliminary data.</text>
</comment>
<name>A0A432GG80_9DELT</name>
<evidence type="ECO:0000313" key="7">
    <source>
        <dbReference type="EMBL" id="RTZ82110.1"/>
    </source>
</evidence>
<feature type="transmembrane region" description="Helical" evidence="6">
    <location>
        <begin position="96"/>
        <end position="116"/>
    </location>
</feature>
<gene>
    <name evidence="7" type="ORF">DSY98_01525</name>
</gene>
<comment type="similarity">
    <text evidence="2">Belongs to the UPF0014 family.</text>
</comment>
<comment type="subcellular location">
    <subcellularLocation>
        <location evidence="1">Membrane</location>
        <topology evidence="1">Multi-pass membrane protein</topology>
    </subcellularLocation>
</comment>
<evidence type="ECO:0000256" key="2">
    <source>
        <dbReference type="ARBA" id="ARBA00005268"/>
    </source>
</evidence>